<dbReference type="InterPro" id="IPR056715">
    <property type="entry name" value="DUF7813"/>
</dbReference>
<organism evidence="2">
    <name type="scientific">Larix decidua</name>
    <name type="common">European larch</name>
    <dbReference type="NCBI Taxonomy" id="71402"/>
    <lineage>
        <taxon>Eukaryota</taxon>
        <taxon>Viridiplantae</taxon>
        <taxon>Streptophyta</taxon>
        <taxon>Embryophyta</taxon>
        <taxon>Tracheophyta</taxon>
        <taxon>Spermatophyta</taxon>
        <taxon>Pinopsida</taxon>
        <taxon>Pinidae</taxon>
        <taxon>Conifers I</taxon>
        <taxon>Pinales</taxon>
        <taxon>Pinaceae</taxon>
        <taxon>Larix</taxon>
    </lineage>
</organism>
<feature type="transmembrane region" description="Helical" evidence="1">
    <location>
        <begin position="108"/>
        <end position="130"/>
    </location>
</feature>
<dbReference type="PANTHER" id="PTHR36353">
    <property type="entry name" value="TRANSMEMBRANE PROTEIN"/>
    <property type="match status" value="1"/>
</dbReference>
<dbReference type="Pfam" id="PF25105">
    <property type="entry name" value="DUF7813"/>
    <property type="match status" value="1"/>
</dbReference>
<dbReference type="PANTHER" id="PTHR36353:SF1">
    <property type="entry name" value="TRANSMEMBRANE PROTEIN"/>
    <property type="match status" value="1"/>
</dbReference>
<accession>K7NVM9</accession>
<gene>
    <name evidence="2" type="ORF">0_10706_01</name>
</gene>
<reference evidence="2" key="1">
    <citation type="journal article" date="2012" name="Evol. Appl.">
        <title>Contrasting patterns of nucleotide diversity for four conifers of Alpine European forests.</title>
        <authorList>
            <person name="Mosca E."/>
            <person name="Eckert A.J."/>
            <person name="Liechty J.D."/>
            <person name="Wegrzyn J.L."/>
            <person name="La Porta N."/>
            <person name="Vendramin G.G."/>
            <person name="Neale D.B."/>
        </authorList>
    </citation>
    <scope>NUCLEOTIDE SEQUENCE</scope>
    <source>
        <strain evidence="2">AcesapB07</strain>
        <strain evidence="3">AcesapB10</strain>
        <tissue evidence="2">Megagametophyte</tissue>
    </source>
</reference>
<dbReference type="EMBL" id="JQ440398">
    <property type="protein sequence ID" value="AFB32196.1"/>
    <property type="molecule type" value="Genomic_DNA"/>
</dbReference>
<dbReference type="EMBL" id="JQ440397">
    <property type="protein sequence ID" value="AFB32195.1"/>
    <property type="molecule type" value="Genomic_DNA"/>
</dbReference>
<sequence>RLVLRLSIMPFAFRAAWKDEYATDMGMSSRIGAFVTLDYLFDGLAYSIYITACWVAIVESQYRGAETFYRGWSLVKRMPFQAATIKVIESVICGRSFKWMLQQVVGHFLAMLIISFLETFFLVLWLIFYFSARSKENQGQTQQFSL</sequence>
<protein>
    <submittedName>
        <fullName evidence="2">Uncharacterized protein</fullName>
    </submittedName>
</protein>
<name>K7NVM9_LARDC</name>
<feature type="non-terminal residue" evidence="2">
    <location>
        <position position="1"/>
    </location>
</feature>
<feature type="transmembrane region" description="Helical" evidence="1">
    <location>
        <begin position="37"/>
        <end position="57"/>
    </location>
</feature>
<keyword evidence="1" id="KW-0812">Transmembrane</keyword>
<evidence type="ECO:0000313" key="2">
    <source>
        <dbReference type="EMBL" id="AFB32195.1"/>
    </source>
</evidence>
<proteinExistence type="predicted"/>
<evidence type="ECO:0000313" key="3">
    <source>
        <dbReference type="EMBL" id="AFB32196.1"/>
    </source>
</evidence>
<dbReference type="AlphaFoldDB" id="K7NVM9"/>
<keyword evidence="1" id="KW-1133">Transmembrane helix</keyword>
<evidence type="ECO:0000256" key="1">
    <source>
        <dbReference type="SAM" id="Phobius"/>
    </source>
</evidence>
<keyword evidence="1" id="KW-0472">Membrane</keyword>
<feature type="non-terminal residue" evidence="2">
    <location>
        <position position="146"/>
    </location>
</feature>